<protein>
    <submittedName>
        <fullName evidence="2">Uncharacterized protein</fullName>
    </submittedName>
</protein>
<reference evidence="2 3" key="1">
    <citation type="journal article" date="2019" name="Front. Microbiol.">
        <title>Ammonia Oxidation by the Arctic Terrestrial Thaumarchaeote Candidatus Nitrosocosmicus arcticus Is Stimulated by Increasing Temperatures.</title>
        <authorList>
            <person name="Alves R.J.E."/>
            <person name="Kerou M."/>
            <person name="Zappe A."/>
            <person name="Bittner R."/>
            <person name="Abby S.S."/>
            <person name="Schmidt H.A."/>
            <person name="Pfeifer K."/>
            <person name="Schleper C."/>
        </authorList>
    </citation>
    <scope>NUCLEOTIDE SEQUENCE [LARGE SCALE GENOMIC DNA]</scope>
    <source>
        <strain evidence="2 3">Kfb</strain>
    </source>
</reference>
<comment type="caution">
    <text evidence="2">The sequence shown here is derived from an EMBL/GenBank/DDBJ whole genome shotgun (WGS) entry which is preliminary data.</text>
</comment>
<evidence type="ECO:0000313" key="2">
    <source>
        <dbReference type="EMBL" id="TVP41310.1"/>
    </source>
</evidence>
<sequence length="145" mass="15632">MKSFMKLVVPVIMSISLMVILSTTSYSSYGQTVANTTTTTITDTAPVNSSNQTNQNVSQPVQGEINQAEQQIPTQSNQTNSTSDSSDSLMNERLLNYTNDAILALNDDNETAIQQNLVQIQNTLIKAIGKPVVIVPAPALDLDSD</sequence>
<evidence type="ECO:0000256" key="1">
    <source>
        <dbReference type="SAM" id="MobiDB-lite"/>
    </source>
</evidence>
<dbReference type="Proteomes" id="UP000315289">
    <property type="component" value="Unassembled WGS sequence"/>
</dbReference>
<evidence type="ECO:0000313" key="3">
    <source>
        <dbReference type="Proteomes" id="UP000315289"/>
    </source>
</evidence>
<gene>
    <name evidence="2" type="ORF">NARC_30024</name>
</gene>
<keyword evidence="3" id="KW-1185">Reference proteome</keyword>
<dbReference type="RefSeq" id="WP_222424767.1">
    <property type="nucleotide sequence ID" value="NZ_ML675579.1"/>
</dbReference>
<name>A0A557SXH7_9ARCH</name>
<accession>A0A557SXH7</accession>
<proteinExistence type="predicted"/>
<dbReference type="AlphaFoldDB" id="A0A557SXH7"/>
<dbReference type="EMBL" id="VOAH01000003">
    <property type="protein sequence ID" value="TVP41310.1"/>
    <property type="molecule type" value="Genomic_DNA"/>
</dbReference>
<feature type="compositionally biased region" description="Low complexity" evidence="1">
    <location>
        <begin position="75"/>
        <end position="87"/>
    </location>
</feature>
<feature type="region of interest" description="Disordered" evidence="1">
    <location>
        <begin position="66"/>
        <end position="87"/>
    </location>
</feature>
<organism evidence="2 3">
    <name type="scientific">Candidatus Nitrosocosmicus arcticus</name>
    <dbReference type="NCBI Taxonomy" id="2035267"/>
    <lineage>
        <taxon>Archaea</taxon>
        <taxon>Nitrososphaerota</taxon>
        <taxon>Nitrososphaeria</taxon>
        <taxon>Nitrososphaerales</taxon>
        <taxon>Nitrososphaeraceae</taxon>
        <taxon>Candidatus Nitrosocosmicus</taxon>
    </lineage>
</organism>